<dbReference type="EMBL" id="CAJVPU010006060">
    <property type="protein sequence ID" value="CAG8555947.1"/>
    <property type="molecule type" value="Genomic_DNA"/>
</dbReference>
<accession>A0ACA9LX06</accession>
<name>A0ACA9LX06_9GLOM</name>
<organism evidence="1 2">
    <name type="scientific">Dentiscutata heterogama</name>
    <dbReference type="NCBI Taxonomy" id="1316150"/>
    <lineage>
        <taxon>Eukaryota</taxon>
        <taxon>Fungi</taxon>
        <taxon>Fungi incertae sedis</taxon>
        <taxon>Mucoromycota</taxon>
        <taxon>Glomeromycotina</taxon>
        <taxon>Glomeromycetes</taxon>
        <taxon>Diversisporales</taxon>
        <taxon>Gigasporaceae</taxon>
        <taxon>Dentiscutata</taxon>
    </lineage>
</organism>
<proteinExistence type="predicted"/>
<dbReference type="Proteomes" id="UP000789702">
    <property type="component" value="Unassembled WGS sequence"/>
</dbReference>
<protein>
    <submittedName>
        <fullName evidence="1">16468_t:CDS:1</fullName>
    </submittedName>
</protein>
<evidence type="ECO:0000313" key="1">
    <source>
        <dbReference type="EMBL" id="CAG8555947.1"/>
    </source>
</evidence>
<gene>
    <name evidence="1" type="ORF">DHETER_LOCUS5434</name>
</gene>
<reference evidence="1" key="1">
    <citation type="submission" date="2021-06" db="EMBL/GenBank/DDBJ databases">
        <authorList>
            <person name="Kallberg Y."/>
            <person name="Tangrot J."/>
            <person name="Rosling A."/>
        </authorList>
    </citation>
    <scope>NUCLEOTIDE SEQUENCE</scope>
    <source>
        <strain evidence="1">IL203A</strain>
    </source>
</reference>
<feature type="non-terminal residue" evidence="1">
    <location>
        <position position="112"/>
    </location>
</feature>
<keyword evidence="2" id="KW-1185">Reference proteome</keyword>
<evidence type="ECO:0000313" key="2">
    <source>
        <dbReference type="Proteomes" id="UP000789702"/>
    </source>
</evidence>
<sequence>MEKIAPRLSEDERDNGADENERDDDADETKETTIFDDKDNGDDGFHKSQESTVTVILTIDAKPNTDPGIPDFIKSKVLRYRTPISSSIIIAFMFGKPDTGNPIATEQINADP</sequence>
<comment type="caution">
    <text evidence="1">The sequence shown here is derived from an EMBL/GenBank/DDBJ whole genome shotgun (WGS) entry which is preliminary data.</text>
</comment>